<comment type="caution">
    <text evidence="2">The sequence shown here is derived from an EMBL/GenBank/DDBJ whole genome shotgun (WGS) entry which is preliminary data.</text>
</comment>
<sequence length="164" mass="18946">MRAQVMCSCFIVMLSVLALNIVSAVPSTHAAEGGPRAAQTLRAEPNSQDLLESSHEERGIVANIATKLKGMERKNFVRLQSIFIYNDDIGQKLLQKKISPDEVWKYLELNKMDRRWNYMGKQTASYKLWRMYSKAWENAHPRWKSQLTEALKYNKQSRCVVHVS</sequence>
<feature type="chain" id="PRO_5036417853" description="Secreted RxLR effector peptide protein" evidence="1">
    <location>
        <begin position="25"/>
        <end position="164"/>
    </location>
</feature>
<evidence type="ECO:0000313" key="4">
    <source>
        <dbReference type="Proteomes" id="UP000602510"/>
    </source>
</evidence>
<keyword evidence="4" id="KW-1185">Reference proteome</keyword>
<dbReference type="Proteomes" id="UP000602510">
    <property type="component" value="Unassembled WGS sequence"/>
</dbReference>
<keyword evidence="1" id="KW-0732">Signal</keyword>
<reference evidence="2" key="1">
    <citation type="submission" date="2020-04" db="EMBL/GenBank/DDBJ databases">
        <title>Hybrid Assembly of Korean Phytophthora infestans isolates.</title>
        <authorList>
            <person name="Prokchorchik M."/>
            <person name="Lee Y."/>
            <person name="Seo J."/>
            <person name="Cho J.-H."/>
            <person name="Park Y.-E."/>
            <person name="Jang D.-C."/>
            <person name="Im J.-S."/>
            <person name="Choi J.-G."/>
            <person name="Park H.-J."/>
            <person name="Lee G.-B."/>
            <person name="Lee Y.-G."/>
            <person name="Hong S.-Y."/>
            <person name="Cho K."/>
            <person name="Sohn K.H."/>
        </authorList>
    </citation>
    <scope>NUCLEOTIDE SEQUENCE</scope>
    <source>
        <strain evidence="2">KR_1_A1</strain>
        <strain evidence="3">KR_2_A2</strain>
    </source>
</reference>
<feature type="signal peptide" evidence="1">
    <location>
        <begin position="1"/>
        <end position="24"/>
    </location>
</feature>
<proteinExistence type="predicted"/>
<gene>
    <name evidence="2" type="ORF">GN244_ATG11044</name>
    <name evidence="3" type="ORF">GN958_ATG22407</name>
</gene>
<evidence type="ECO:0000313" key="2">
    <source>
        <dbReference type="EMBL" id="KAF4036950.1"/>
    </source>
</evidence>
<evidence type="ECO:0000256" key="1">
    <source>
        <dbReference type="SAM" id="SignalP"/>
    </source>
</evidence>
<protein>
    <recommendedName>
        <fullName evidence="5">Secreted RxLR effector peptide protein</fullName>
    </recommendedName>
</protein>
<dbReference type="Proteomes" id="UP000704712">
    <property type="component" value="Unassembled WGS sequence"/>
</dbReference>
<accession>A0A833WIS4</accession>
<dbReference type="EMBL" id="WSZM01000257">
    <property type="protein sequence ID" value="KAF4036950.1"/>
    <property type="molecule type" value="Genomic_DNA"/>
</dbReference>
<dbReference type="EMBL" id="JAACNO010003127">
    <property type="protein sequence ID" value="KAF4128329.1"/>
    <property type="molecule type" value="Genomic_DNA"/>
</dbReference>
<evidence type="ECO:0000313" key="3">
    <source>
        <dbReference type="EMBL" id="KAF4128329.1"/>
    </source>
</evidence>
<organism evidence="2 4">
    <name type="scientific">Phytophthora infestans</name>
    <name type="common">Potato late blight agent</name>
    <name type="synonym">Botrytis infestans</name>
    <dbReference type="NCBI Taxonomy" id="4787"/>
    <lineage>
        <taxon>Eukaryota</taxon>
        <taxon>Sar</taxon>
        <taxon>Stramenopiles</taxon>
        <taxon>Oomycota</taxon>
        <taxon>Peronosporomycetes</taxon>
        <taxon>Peronosporales</taxon>
        <taxon>Peronosporaceae</taxon>
        <taxon>Phytophthora</taxon>
    </lineage>
</organism>
<evidence type="ECO:0008006" key="5">
    <source>
        <dbReference type="Google" id="ProtNLM"/>
    </source>
</evidence>
<dbReference type="AlphaFoldDB" id="A0A833WIS4"/>
<name>A0A833WIS4_PHYIN</name>